<comment type="catalytic activity">
    <reaction evidence="2 3">
        <text>L-methionyl-[protein] + [thioredoxin]-disulfide + H2O = L-methionyl-(R)-S-oxide-[protein] + [thioredoxin]-dithiol</text>
        <dbReference type="Rhea" id="RHEA:24164"/>
        <dbReference type="Rhea" id="RHEA-COMP:10698"/>
        <dbReference type="Rhea" id="RHEA-COMP:10700"/>
        <dbReference type="Rhea" id="RHEA-COMP:12313"/>
        <dbReference type="Rhea" id="RHEA-COMP:12314"/>
        <dbReference type="ChEBI" id="CHEBI:15377"/>
        <dbReference type="ChEBI" id="CHEBI:16044"/>
        <dbReference type="ChEBI" id="CHEBI:29950"/>
        <dbReference type="ChEBI" id="CHEBI:45764"/>
        <dbReference type="ChEBI" id="CHEBI:50058"/>
        <dbReference type="EC" id="1.8.4.12"/>
    </reaction>
</comment>
<dbReference type="PANTHER" id="PTHR10173">
    <property type="entry name" value="METHIONINE SULFOXIDE REDUCTASE"/>
    <property type="match status" value="1"/>
</dbReference>
<dbReference type="InterPro" id="IPR011057">
    <property type="entry name" value="Mss4-like_sf"/>
</dbReference>
<dbReference type="Pfam" id="PF01641">
    <property type="entry name" value="SelR"/>
    <property type="match status" value="1"/>
</dbReference>
<reference evidence="5 6" key="1">
    <citation type="submission" date="2022-04" db="EMBL/GenBank/DDBJ databases">
        <title>Genome draft of Actinomadura sp. ATCC 31491.</title>
        <authorList>
            <person name="Shi X."/>
            <person name="Du Y."/>
        </authorList>
    </citation>
    <scope>NUCLEOTIDE SEQUENCE [LARGE SCALE GENOMIC DNA]</scope>
    <source>
        <strain evidence="5 6">ATCC 31491</strain>
    </source>
</reference>
<feature type="binding site" evidence="3">
    <location>
        <position position="99"/>
    </location>
    <ligand>
        <name>Zn(2+)</name>
        <dbReference type="ChEBI" id="CHEBI:29105"/>
    </ligand>
</feature>
<keyword evidence="1 3" id="KW-0560">Oxidoreductase</keyword>
<evidence type="ECO:0000259" key="4">
    <source>
        <dbReference type="PROSITE" id="PS51790"/>
    </source>
</evidence>
<dbReference type="InterPro" id="IPR028427">
    <property type="entry name" value="Met_Sox_Rdtase_MsrB"/>
</dbReference>
<dbReference type="RefSeq" id="WP_242373582.1">
    <property type="nucleotide sequence ID" value="NZ_JAKRKC020000001.1"/>
</dbReference>
<feature type="binding site" evidence="3">
    <location>
        <position position="47"/>
    </location>
    <ligand>
        <name>Zn(2+)</name>
        <dbReference type="ChEBI" id="CHEBI:29105"/>
    </ligand>
</feature>
<organism evidence="5 6">
    <name type="scientific">Actinomadura luzonensis</name>
    <dbReference type="NCBI Taxonomy" id="2805427"/>
    <lineage>
        <taxon>Bacteria</taxon>
        <taxon>Bacillati</taxon>
        <taxon>Actinomycetota</taxon>
        <taxon>Actinomycetes</taxon>
        <taxon>Streptosporangiales</taxon>
        <taxon>Thermomonosporaceae</taxon>
        <taxon>Actinomadura</taxon>
    </lineage>
</organism>
<dbReference type="PANTHER" id="PTHR10173:SF52">
    <property type="entry name" value="METHIONINE-R-SULFOXIDE REDUCTASE B1"/>
    <property type="match status" value="1"/>
</dbReference>
<accession>A0ABT0FZ98</accession>
<evidence type="ECO:0000256" key="2">
    <source>
        <dbReference type="ARBA" id="ARBA00048488"/>
    </source>
</evidence>
<evidence type="ECO:0000313" key="6">
    <source>
        <dbReference type="Proteomes" id="UP001317259"/>
    </source>
</evidence>
<evidence type="ECO:0000313" key="5">
    <source>
        <dbReference type="EMBL" id="MCK2217473.1"/>
    </source>
</evidence>
<dbReference type="PROSITE" id="PS51790">
    <property type="entry name" value="MSRB"/>
    <property type="match status" value="1"/>
</dbReference>
<feature type="binding site" evidence="3">
    <location>
        <position position="50"/>
    </location>
    <ligand>
        <name>Zn(2+)</name>
        <dbReference type="ChEBI" id="CHEBI:29105"/>
    </ligand>
</feature>
<dbReference type="HAMAP" id="MF_01400">
    <property type="entry name" value="MsrB"/>
    <property type="match status" value="1"/>
</dbReference>
<gene>
    <name evidence="3 5" type="primary">msrB</name>
    <name evidence="5" type="ORF">MF672_027325</name>
</gene>
<feature type="active site" description="Nucleophile" evidence="3">
    <location>
        <position position="121"/>
    </location>
</feature>
<comment type="cofactor">
    <cofactor evidence="3">
        <name>Zn(2+)</name>
        <dbReference type="ChEBI" id="CHEBI:29105"/>
    </cofactor>
    <text evidence="3">Binds 1 zinc ion per subunit. The zinc ion is important for the structural integrity of the protein.</text>
</comment>
<proteinExistence type="inferred from homology"/>
<name>A0ABT0FZ98_9ACTN</name>
<dbReference type="GO" id="GO:0033743">
    <property type="term" value="F:peptide-methionine (R)-S-oxide reductase activity"/>
    <property type="evidence" value="ECO:0007669"/>
    <property type="project" value="UniProtKB-EC"/>
</dbReference>
<keyword evidence="3" id="KW-0479">Metal-binding</keyword>
<feature type="binding site" evidence="3">
    <location>
        <position position="96"/>
    </location>
    <ligand>
        <name>Zn(2+)</name>
        <dbReference type="ChEBI" id="CHEBI:29105"/>
    </ligand>
</feature>
<evidence type="ECO:0000256" key="3">
    <source>
        <dbReference type="HAMAP-Rule" id="MF_01400"/>
    </source>
</evidence>
<dbReference type="EMBL" id="JAKRKC020000001">
    <property type="protein sequence ID" value="MCK2217473.1"/>
    <property type="molecule type" value="Genomic_DNA"/>
</dbReference>
<evidence type="ECO:0000256" key="1">
    <source>
        <dbReference type="ARBA" id="ARBA00023002"/>
    </source>
</evidence>
<dbReference type="InterPro" id="IPR002579">
    <property type="entry name" value="Met_Sox_Rdtase_MsrB_dom"/>
</dbReference>
<feature type="domain" description="MsrB" evidence="4">
    <location>
        <begin position="8"/>
        <end position="132"/>
    </location>
</feature>
<sequence length="133" mass="15178">MEKVVKSEAEWRSQLSPEEYHVLREAGTERPFTGEYVDTKVEGVYSCRACGAELFRSDTKFESHCGWPSFYAPTESDNVKLIEDRSHGMVRTEVRCARCDSHLGHVFHGEGYPTPTDDRYCINSVSLRLEPKA</sequence>
<dbReference type="EC" id="1.8.4.12" evidence="3"/>
<dbReference type="SUPFAM" id="SSF51316">
    <property type="entry name" value="Mss4-like"/>
    <property type="match status" value="1"/>
</dbReference>
<keyword evidence="6" id="KW-1185">Reference proteome</keyword>
<keyword evidence="3" id="KW-0862">Zinc</keyword>
<dbReference type="NCBIfam" id="TIGR00357">
    <property type="entry name" value="peptide-methionine (R)-S-oxide reductase MsrB"/>
    <property type="match status" value="1"/>
</dbReference>
<comment type="similarity">
    <text evidence="3">Belongs to the MsrB Met sulfoxide reductase family.</text>
</comment>
<protein>
    <recommendedName>
        <fullName evidence="3">Peptide methionine sulfoxide reductase MsrB</fullName>
        <ecNumber evidence="3">1.8.4.12</ecNumber>
    </recommendedName>
    <alternativeName>
        <fullName evidence="3">Peptide-methionine (R)-S-oxide reductase</fullName>
    </alternativeName>
</protein>
<dbReference type="Gene3D" id="2.170.150.20">
    <property type="entry name" value="Peptide methionine sulfoxide reductase"/>
    <property type="match status" value="1"/>
</dbReference>
<comment type="caution">
    <text evidence="5">The sequence shown here is derived from an EMBL/GenBank/DDBJ whole genome shotgun (WGS) entry which is preliminary data.</text>
</comment>
<dbReference type="Proteomes" id="UP001317259">
    <property type="component" value="Unassembled WGS sequence"/>
</dbReference>